<keyword evidence="3" id="KW-0805">Transcription regulation</keyword>
<dbReference type="PANTHER" id="PTHR31945:SF129">
    <property type="entry name" value="TRANSCRIPTION FACTOR SCREAM2"/>
    <property type="match status" value="1"/>
</dbReference>
<protein>
    <submittedName>
        <fullName evidence="9">Putative transcripton factor ICE1-like protein</fullName>
    </submittedName>
</protein>
<accession>A0A3Q9EGG6</accession>
<gene>
    <name evidence="9" type="primary">ICE1</name>
</gene>
<dbReference type="InterPro" id="IPR051358">
    <property type="entry name" value="TF_AMS/ICE1/BHLH6-like"/>
</dbReference>
<sequence length="500" mass="54426">MLPMSSGGVWMNREGEDAVSSWTSNPHNNNETEPKDLTLASFKAMLEGDWYLNNNNNNNVVVLNQDNINCFSSNPFQMDTSASCSPSMAFTLLNSNPNPNSKSCFSSLRNSNPFDNNFNSVGESELLTQLQQQNEALMNLAALNPHSQVAATPALSSGTEFPSNQLLPASGNTAGVFSNAGFESSGSALLLNRAEDMSFPCSMGGAQPTLYQKRAALRQNSTGSSGCDILGNLEISGPSYSGLGLEEKRKRRHNESEMEDDMSSLNFYDSDGQAAEEEEGNVNNAAGGGYSNANSSVTDGDFKGKKTGLPAKNLMAERRRRKKLNDRLYMLRSVVPKISKMDRASILGDAIDYLRELLGRIDDLHKELESAAPGSSLQPSTNFNPLTPNSLTYPGRIKEELRPSSLPTPKSQQPAAKVDVQIREGRALNIRMLSPRRPGLLLSTMRALDNLGLDIQQAVISCFNGFALDVFQAEQSRESHFLPEQIRAVLLKSAGFDGMM</sequence>
<keyword evidence="6" id="KW-0539">Nucleus</keyword>
<evidence type="ECO:0000256" key="1">
    <source>
        <dbReference type="ARBA" id="ARBA00004123"/>
    </source>
</evidence>
<dbReference type="SUPFAM" id="SSF47459">
    <property type="entry name" value="HLH, helix-loop-helix DNA-binding domain"/>
    <property type="match status" value="1"/>
</dbReference>
<comment type="subcellular location">
    <subcellularLocation>
        <location evidence="1">Nucleus</location>
    </subcellularLocation>
</comment>
<dbReference type="InterPro" id="IPR011598">
    <property type="entry name" value="bHLH_dom"/>
</dbReference>
<keyword evidence="5" id="KW-0804">Transcription</keyword>
<dbReference type="EMBL" id="MH249081">
    <property type="protein sequence ID" value="AZQ20740.1"/>
    <property type="molecule type" value="mRNA"/>
</dbReference>
<proteinExistence type="evidence at transcript level"/>
<feature type="domain" description="BHLH" evidence="8">
    <location>
        <begin position="308"/>
        <end position="357"/>
    </location>
</feature>
<dbReference type="FunFam" id="4.10.280.10:FF:000066">
    <property type="entry name" value="BHLH transcription factor"/>
    <property type="match status" value="1"/>
</dbReference>
<dbReference type="InterPro" id="IPR036638">
    <property type="entry name" value="HLH_DNA-bd_sf"/>
</dbReference>
<dbReference type="Pfam" id="PF22754">
    <property type="entry name" value="bHLH-TF_ACT-like_plant"/>
    <property type="match status" value="1"/>
</dbReference>
<dbReference type="GO" id="GO:0046983">
    <property type="term" value="F:protein dimerization activity"/>
    <property type="evidence" value="ECO:0007669"/>
    <property type="project" value="InterPro"/>
</dbReference>
<reference evidence="9" key="1">
    <citation type="journal article" date="2018" name="J. Plant Physiol.">
        <title>Seasonal changes in cold hardiness and carbohydrate metabolism in four garden rose cultivars.</title>
        <authorList>
            <person name="Ouyang L."/>
            <person name="Leus L."/>
            <person name="De Keyser E."/>
            <person name="Van Labeke M.C."/>
        </authorList>
    </citation>
    <scope>NUCLEOTIDE SEQUENCE</scope>
    <source>
        <tissue evidence="9">Stem</tissue>
    </source>
</reference>
<keyword evidence="2" id="KW-0217">Developmental protein</keyword>
<dbReference type="GO" id="GO:0043565">
    <property type="term" value="F:sequence-specific DNA binding"/>
    <property type="evidence" value="ECO:0007669"/>
    <property type="project" value="TreeGrafter"/>
</dbReference>
<evidence type="ECO:0000256" key="5">
    <source>
        <dbReference type="ARBA" id="ARBA00023163"/>
    </source>
</evidence>
<dbReference type="PROSITE" id="PS50888">
    <property type="entry name" value="BHLH"/>
    <property type="match status" value="1"/>
</dbReference>
<feature type="region of interest" description="Disordered" evidence="7">
    <location>
        <begin position="240"/>
        <end position="312"/>
    </location>
</feature>
<name>A0A3Q9EGG6_ROSHC</name>
<dbReference type="SMART" id="SM00353">
    <property type="entry name" value="HLH"/>
    <property type="match status" value="1"/>
</dbReference>
<evidence type="ECO:0000256" key="6">
    <source>
        <dbReference type="ARBA" id="ARBA00023242"/>
    </source>
</evidence>
<dbReference type="CDD" id="cd11443">
    <property type="entry name" value="bHLH_AtAMS_like"/>
    <property type="match status" value="1"/>
</dbReference>
<evidence type="ECO:0000259" key="8">
    <source>
        <dbReference type="PROSITE" id="PS50888"/>
    </source>
</evidence>
<evidence type="ECO:0000256" key="3">
    <source>
        <dbReference type="ARBA" id="ARBA00023015"/>
    </source>
</evidence>
<dbReference type="InterPro" id="IPR054502">
    <property type="entry name" value="bHLH-TF_ACT-like_plant"/>
</dbReference>
<dbReference type="AlphaFoldDB" id="A0A3Q9EGG6"/>
<evidence type="ECO:0000313" key="9">
    <source>
        <dbReference type="EMBL" id="AZQ20740.1"/>
    </source>
</evidence>
<keyword evidence="4" id="KW-0238">DNA-binding</keyword>
<evidence type="ECO:0000256" key="7">
    <source>
        <dbReference type="SAM" id="MobiDB-lite"/>
    </source>
</evidence>
<dbReference type="PANTHER" id="PTHR31945">
    <property type="entry name" value="TRANSCRIPTION FACTOR SCREAM2-RELATED"/>
    <property type="match status" value="1"/>
</dbReference>
<dbReference type="Pfam" id="PF00010">
    <property type="entry name" value="HLH"/>
    <property type="match status" value="1"/>
</dbReference>
<dbReference type="GO" id="GO:0005634">
    <property type="term" value="C:nucleus"/>
    <property type="evidence" value="ECO:0007669"/>
    <property type="project" value="UniProtKB-SubCell"/>
</dbReference>
<evidence type="ECO:0000256" key="4">
    <source>
        <dbReference type="ARBA" id="ARBA00023125"/>
    </source>
</evidence>
<dbReference type="Gene3D" id="4.10.280.10">
    <property type="entry name" value="Helix-loop-helix DNA-binding domain"/>
    <property type="match status" value="1"/>
</dbReference>
<evidence type="ECO:0000256" key="2">
    <source>
        <dbReference type="ARBA" id="ARBA00022473"/>
    </source>
</evidence>
<organism evidence="9">
    <name type="scientific">Rosa hybrid cultivar</name>
    <dbReference type="NCBI Taxonomy" id="128735"/>
    <lineage>
        <taxon>Eukaryota</taxon>
        <taxon>Viridiplantae</taxon>
        <taxon>Streptophyta</taxon>
        <taxon>Embryophyta</taxon>
        <taxon>Tracheophyta</taxon>
        <taxon>Spermatophyta</taxon>
        <taxon>Magnoliopsida</taxon>
        <taxon>eudicotyledons</taxon>
        <taxon>Gunneridae</taxon>
        <taxon>Pentapetalae</taxon>
        <taxon>rosids</taxon>
        <taxon>fabids</taxon>
        <taxon>Rosales</taxon>
        <taxon>Rosaceae</taxon>
        <taxon>Rosoideae</taxon>
        <taxon>Rosoideae incertae sedis</taxon>
        <taxon>Rosa</taxon>
    </lineage>
</organism>
<dbReference type="GO" id="GO:0003700">
    <property type="term" value="F:DNA-binding transcription factor activity"/>
    <property type="evidence" value="ECO:0007669"/>
    <property type="project" value="TreeGrafter"/>
</dbReference>